<organism evidence="2 3">
    <name type="scientific">Heracleum sosnowskyi</name>
    <dbReference type="NCBI Taxonomy" id="360622"/>
    <lineage>
        <taxon>Eukaryota</taxon>
        <taxon>Viridiplantae</taxon>
        <taxon>Streptophyta</taxon>
        <taxon>Embryophyta</taxon>
        <taxon>Tracheophyta</taxon>
        <taxon>Spermatophyta</taxon>
        <taxon>Magnoliopsida</taxon>
        <taxon>eudicotyledons</taxon>
        <taxon>Gunneridae</taxon>
        <taxon>Pentapetalae</taxon>
        <taxon>asterids</taxon>
        <taxon>campanulids</taxon>
        <taxon>Apiales</taxon>
        <taxon>Apiaceae</taxon>
        <taxon>Apioideae</taxon>
        <taxon>apioid superclade</taxon>
        <taxon>Tordylieae</taxon>
        <taxon>Tordyliinae</taxon>
        <taxon>Heracleum</taxon>
    </lineage>
</organism>
<dbReference type="EMBL" id="JAUIZM010000022">
    <property type="protein sequence ID" value="KAK1351847.1"/>
    <property type="molecule type" value="Genomic_DNA"/>
</dbReference>
<proteinExistence type="predicted"/>
<gene>
    <name evidence="2" type="ORF">POM88_053852</name>
</gene>
<protein>
    <recommendedName>
        <fullName evidence="1">Peptidase C1A papain C-terminal domain-containing protein</fullName>
    </recommendedName>
</protein>
<accession>A0AAD8GN46</accession>
<dbReference type="AlphaFoldDB" id="A0AAD8GN46"/>
<dbReference type="Pfam" id="PF00112">
    <property type="entry name" value="Peptidase_C1"/>
    <property type="match status" value="1"/>
</dbReference>
<dbReference type="InterPro" id="IPR000668">
    <property type="entry name" value="Peptidase_C1A_C"/>
</dbReference>
<comment type="caution">
    <text evidence="2">The sequence shown here is derived from an EMBL/GenBank/DDBJ whole genome shotgun (WGS) entry which is preliminary data.</text>
</comment>
<feature type="domain" description="Peptidase C1A papain C-terminal" evidence="1">
    <location>
        <begin position="43"/>
        <end position="175"/>
    </location>
</feature>
<dbReference type="SUPFAM" id="SSF54001">
    <property type="entry name" value="Cysteine proteinases"/>
    <property type="match status" value="1"/>
</dbReference>
<reference evidence="2" key="2">
    <citation type="submission" date="2023-05" db="EMBL/GenBank/DDBJ databases">
        <authorList>
            <person name="Schelkunov M.I."/>
        </authorList>
    </citation>
    <scope>NUCLEOTIDE SEQUENCE</scope>
    <source>
        <strain evidence="2">Hsosn_3</strain>
        <tissue evidence="2">Leaf</tissue>
    </source>
</reference>
<name>A0AAD8GN46_9APIA</name>
<dbReference type="Gene3D" id="3.90.70.10">
    <property type="entry name" value="Cysteine proteinases"/>
    <property type="match status" value="1"/>
</dbReference>
<keyword evidence="3" id="KW-1185">Reference proteome</keyword>
<evidence type="ECO:0000313" key="2">
    <source>
        <dbReference type="EMBL" id="KAK1351847.1"/>
    </source>
</evidence>
<evidence type="ECO:0000313" key="3">
    <source>
        <dbReference type="Proteomes" id="UP001237642"/>
    </source>
</evidence>
<evidence type="ECO:0000259" key="1">
    <source>
        <dbReference type="SMART" id="SM00645"/>
    </source>
</evidence>
<dbReference type="GO" id="GO:0008234">
    <property type="term" value="F:cysteine-type peptidase activity"/>
    <property type="evidence" value="ECO:0007669"/>
    <property type="project" value="InterPro"/>
</dbReference>
<dbReference type="InterPro" id="IPR038765">
    <property type="entry name" value="Papain-like_cys_pep_sf"/>
</dbReference>
<dbReference type="Proteomes" id="UP001237642">
    <property type="component" value="Unassembled WGS sequence"/>
</dbReference>
<dbReference type="SMART" id="SM00645">
    <property type="entry name" value="Pept_C1"/>
    <property type="match status" value="1"/>
</dbReference>
<dbReference type="GO" id="GO:0006508">
    <property type="term" value="P:proteolysis"/>
    <property type="evidence" value="ECO:0007669"/>
    <property type="project" value="InterPro"/>
</dbReference>
<reference evidence="2" key="1">
    <citation type="submission" date="2023-02" db="EMBL/GenBank/DDBJ databases">
        <title>Genome of toxic invasive species Heracleum sosnowskyi carries increased number of genes despite the absence of recent whole-genome duplications.</title>
        <authorList>
            <person name="Schelkunov M."/>
            <person name="Shtratnikova V."/>
            <person name="Makarenko M."/>
            <person name="Klepikova A."/>
            <person name="Omelchenko D."/>
            <person name="Novikova G."/>
            <person name="Obukhova E."/>
            <person name="Bogdanov V."/>
            <person name="Penin A."/>
            <person name="Logacheva M."/>
        </authorList>
    </citation>
    <scope>NUCLEOTIDE SEQUENCE</scope>
    <source>
        <strain evidence="2">Hsosn_3</strain>
        <tissue evidence="2">Leaf</tissue>
    </source>
</reference>
<sequence>MNPNSFSHIPFDPPHHPFNFIPLNPNALHHSPFNPTLVNPKPLPPYYDLRHATVNANPPLIIPSTLYHYYCDEDNSRCYLGHPVQGYQYCIRHGLPSEEQNPSLGYRCTDNVPNITGIYYEQPGDVFKGNHAVVVVAMNLKEDYFIIRNSWSEWWGMGGYAKVKCDQLFDFSVPVGRSYLA</sequence>